<keyword evidence="6 7" id="KW-0092">Biotin</keyword>
<evidence type="ECO:0000313" key="10">
    <source>
        <dbReference type="EMBL" id="MFI6497902.1"/>
    </source>
</evidence>
<comment type="function">
    <text evidence="7">This protein is a component of the acetyl coenzyme A carboxylase complex; first, biotin carboxylase catalyzes the carboxylation of the carrier protein and then the transcarboxylase transfers the carboxyl group to form malonyl-CoA.</text>
</comment>
<keyword evidence="4 7" id="KW-0443">Lipid metabolism</keyword>
<proteinExistence type="predicted"/>
<evidence type="ECO:0000256" key="4">
    <source>
        <dbReference type="ARBA" id="ARBA00023098"/>
    </source>
</evidence>
<dbReference type="RefSeq" id="WP_397081144.1">
    <property type="nucleotide sequence ID" value="NZ_JBITGY010000003.1"/>
</dbReference>
<protein>
    <recommendedName>
        <fullName evidence="7">Biotin carboxyl carrier protein of acetyl-CoA carboxylase</fullName>
    </recommendedName>
</protein>
<dbReference type="PRINTS" id="PR01071">
    <property type="entry name" value="ACOABIOTINCC"/>
</dbReference>
<name>A0ABW7YPR3_9ACTN</name>
<evidence type="ECO:0000256" key="6">
    <source>
        <dbReference type="ARBA" id="ARBA00023267"/>
    </source>
</evidence>
<evidence type="ECO:0000256" key="7">
    <source>
        <dbReference type="RuleBase" id="RU364072"/>
    </source>
</evidence>
<dbReference type="PROSITE" id="PS00188">
    <property type="entry name" value="BIOTIN"/>
    <property type="match status" value="1"/>
</dbReference>
<dbReference type="InterPro" id="IPR001249">
    <property type="entry name" value="AcCoA_biotinCC"/>
</dbReference>
<feature type="region of interest" description="Disordered" evidence="8">
    <location>
        <begin position="74"/>
        <end position="100"/>
    </location>
</feature>
<evidence type="ECO:0000256" key="1">
    <source>
        <dbReference type="ARBA" id="ARBA00005194"/>
    </source>
</evidence>
<evidence type="ECO:0000256" key="5">
    <source>
        <dbReference type="ARBA" id="ARBA00023160"/>
    </source>
</evidence>
<keyword evidence="11" id="KW-1185">Reference proteome</keyword>
<keyword evidence="3 7" id="KW-0276">Fatty acid metabolism</keyword>
<gene>
    <name evidence="10" type="ORF">ACIBG2_10980</name>
</gene>
<dbReference type="InterPro" id="IPR011053">
    <property type="entry name" value="Single_hybrid_motif"/>
</dbReference>
<comment type="caution">
    <text evidence="10">The sequence shown here is derived from an EMBL/GenBank/DDBJ whole genome shotgun (WGS) entry which is preliminary data.</text>
</comment>
<evidence type="ECO:0000256" key="2">
    <source>
        <dbReference type="ARBA" id="ARBA00022516"/>
    </source>
</evidence>
<dbReference type="InterPro" id="IPR001882">
    <property type="entry name" value="Biotin_BS"/>
</dbReference>
<keyword evidence="5 7" id="KW-0275">Fatty acid biosynthesis</keyword>
<dbReference type="SUPFAM" id="SSF51230">
    <property type="entry name" value="Single hybrid motif"/>
    <property type="match status" value="1"/>
</dbReference>
<accession>A0ABW7YPR3</accession>
<sequence>MSTDTDPLVEAFAQDGLGEERERALESVRASAALLLSELHRPPTMLRLRAGEVAVELRWEEPVAVVAPAPAAPQPLAPAATPPDAQAMPQGPAQTATPEPERELTFVRSPTVGVFYHAPEPGASPFVAEGDQVAPGQQVGIVEVMKMMIPVEAGCHGRVVSVMKPDSAPVEYDEQLLSLEPVG</sequence>
<evidence type="ECO:0000313" key="11">
    <source>
        <dbReference type="Proteomes" id="UP001612741"/>
    </source>
</evidence>
<dbReference type="InterPro" id="IPR000089">
    <property type="entry name" value="Biotin_lipoyl"/>
</dbReference>
<dbReference type="Pfam" id="PF00364">
    <property type="entry name" value="Biotin_lipoyl"/>
    <property type="match status" value="1"/>
</dbReference>
<keyword evidence="2 7" id="KW-0444">Lipid biosynthesis</keyword>
<dbReference type="Proteomes" id="UP001612741">
    <property type="component" value="Unassembled WGS sequence"/>
</dbReference>
<reference evidence="10 11" key="1">
    <citation type="submission" date="2024-10" db="EMBL/GenBank/DDBJ databases">
        <title>The Natural Products Discovery Center: Release of the First 8490 Sequenced Strains for Exploring Actinobacteria Biosynthetic Diversity.</title>
        <authorList>
            <person name="Kalkreuter E."/>
            <person name="Kautsar S.A."/>
            <person name="Yang D."/>
            <person name="Bader C.D."/>
            <person name="Teijaro C.N."/>
            <person name="Fluegel L."/>
            <person name="Davis C.M."/>
            <person name="Simpson J.R."/>
            <person name="Lauterbach L."/>
            <person name="Steele A.D."/>
            <person name="Gui C."/>
            <person name="Meng S."/>
            <person name="Li G."/>
            <person name="Viehrig K."/>
            <person name="Ye F."/>
            <person name="Su P."/>
            <person name="Kiefer A.F."/>
            <person name="Nichols A."/>
            <person name="Cepeda A.J."/>
            <person name="Yan W."/>
            <person name="Fan B."/>
            <person name="Jiang Y."/>
            <person name="Adhikari A."/>
            <person name="Zheng C.-J."/>
            <person name="Schuster L."/>
            <person name="Cowan T.M."/>
            <person name="Smanski M.J."/>
            <person name="Chevrette M.G."/>
            <person name="De Carvalho L.P.S."/>
            <person name="Shen B."/>
        </authorList>
    </citation>
    <scope>NUCLEOTIDE SEQUENCE [LARGE SCALE GENOMIC DNA]</scope>
    <source>
        <strain evidence="10 11">NPDC050545</strain>
    </source>
</reference>
<dbReference type="EMBL" id="JBITGY010000003">
    <property type="protein sequence ID" value="MFI6497902.1"/>
    <property type="molecule type" value="Genomic_DNA"/>
</dbReference>
<evidence type="ECO:0000256" key="3">
    <source>
        <dbReference type="ARBA" id="ARBA00022832"/>
    </source>
</evidence>
<dbReference type="PROSITE" id="PS50968">
    <property type="entry name" value="BIOTINYL_LIPOYL"/>
    <property type="match status" value="1"/>
</dbReference>
<dbReference type="CDD" id="cd06850">
    <property type="entry name" value="biotinyl_domain"/>
    <property type="match status" value="1"/>
</dbReference>
<feature type="compositionally biased region" description="Low complexity" evidence="8">
    <location>
        <begin position="77"/>
        <end position="90"/>
    </location>
</feature>
<comment type="pathway">
    <text evidence="1 7">Lipid metabolism; fatty acid biosynthesis.</text>
</comment>
<feature type="domain" description="Lipoyl-binding" evidence="9">
    <location>
        <begin position="104"/>
        <end position="180"/>
    </location>
</feature>
<evidence type="ECO:0000259" key="9">
    <source>
        <dbReference type="PROSITE" id="PS50968"/>
    </source>
</evidence>
<evidence type="ECO:0000256" key="8">
    <source>
        <dbReference type="SAM" id="MobiDB-lite"/>
    </source>
</evidence>
<organism evidence="10 11">
    <name type="scientific">Nonomuraea typhae</name>
    <dbReference type="NCBI Taxonomy" id="2603600"/>
    <lineage>
        <taxon>Bacteria</taxon>
        <taxon>Bacillati</taxon>
        <taxon>Actinomycetota</taxon>
        <taxon>Actinomycetes</taxon>
        <taxon>Streptosporangiales</taxon>
        <taxon>Streptosporangiaceae</taxon>
        <taxon>Nonomuraea</taxon>
    </lineage>
</organism>
<dbReference type="Gene3D" id="2.40.50.100">
    <property type="match status" value="1"/>
</dbReference>